<sequence length="92" mass="9625">ADEEEGSESGSKDGFDDLNSVLAALDPVEPDPAQLSYHALFGIQTAQTIQVLGQIDSNPVQVLVDGGSTLNFIQNRVAQSLGLQSSPSPSLK</sequence>
<evidence type="ECO:0000313" key="1">
    <source>
        <dbReference type="EMBL" id="MCI57653.1"/>
    </source>
</evidence>
<feature type="non-terminal residue" evidence="1">
    <location>
        <position position="1"/>
    </location>
</feature>
<feature type="non-terminal residue" evidence="1">
    <location>
        <position position="92"/>
    </location>
</feature>
<dbReference type="AlphaFoldDB" id="A0A392T950"/>
<dbReference type="InterPro" id="IPR021109">
    <property type="entry name" value="Peptidase_aspartic_dom_sf"/>
</dbReference>
<dbReference type="CDD" id="cd00303">
    <property type="entry name" value="retropepsin_like"/>
    <property type="match status" value="1"/>
</dbReference>
<comment type="caution">
    <text evidence="1">The sequence shown here is derived from an EMBL/GenBank/DDBJ whole genome shotgun (WGS) entry which is preliminary data.</text>
</comment>
<accession>A0A392T950</accession>
<reference evidence="1 2" key="1">
    <citation type="journal article" date="2018" name="Front. Plant Sci.">
        <title>Red Clover (Trifolium pratense) and Zigzag Clover (T. medium) - A Picture of Genomic Similarities and Differences.</title>
        <authorList>
            <person name="Dluhosova J."/>
            <person name="Istvanek J."/>
            <person name="Nedelnik J."/>
            <person name="Repkova J."/>
        </authorList>
    </citation>
    <scope>NUCLEOTIDE SEQUENCE [LARGE SCALE GENOMIC DNA]</scope>
    <source>
        <strain evidence="2">cv. 10/8</strain>
        <tissue evidence="1">Leaf</tissue>
    </source>
</reference>
<dbReference type="EMBL" id="LXQA010532730">
    <property type="protein sequence ID" value="MCI57653.1"/>
    <property type="molecule type" value="Genomic_DNA"/>
</dbReference>
<organism evidence="1 2">
    <name type="scientific">Trifolium medium</name>
    <dbReference type="NCBI Taxonomy" id="97028"/>
    <lineage>
        <taxon>Eukaryota</taxon>
        <taxon>Viridiplantae</taxon>
        <taxon>Streptophyta</taxon>
        <taxon>Embryophyta</taxon>
        <taxon>Tracheophyta</taxon>
        <taxon>Spermatophyta</taxon>
        <taxon>Magnoliopsida</taxon>
        <taxon>eudicotyledons</taxon>
        <taxon>Gunneridae</taxon>
        <taxon>Pentapetalae</taxon>
        <taxon>rosids</taxon>
        <taxon>fabids</taxon>
        <taxon>Fabales</taxon>
        <taxon>Fabaceae</taxon>
        <taxon>Papilionoideae</taxon>
        <taxon>50 kb inversion clade</taxon>
        <taxon>NPAAA clade</taxon>
        <taxon>Hologalegina</taxon>
        <taxon>IRL clade</taxon>
        <taxon>Trifolieae</taxon>
        <taxon>Trifolium</taxon>
    </lineage>
</organism>
<proteinExistence type="predicted"/>
<dbReference type="Gene3D" id="2.40.70.10">
    <property type="entry name" value="Acid Proteases"/>
    <property type="match status" value="1"/>
</dbReference>
<protein>
    <submittedName>
        <fullName evidence="1">Uncharacterized protein</fullName>
    </submittedName>
</protein>
<keyword evidence="2" id="KW-1185">Reference proteome</keyword>
<evidence type="ECO:0000313" key="2">
    <source>
        <dbReference type="Proteomes" id="UP000265520"/>
    </source>
</evidence>
<name>A0A392T950_9FABA</name>
<dbReference type="Proteomes" id="UP000265520">
    <property type="component" value="Unassembled WGS sequence"/>
</dbReference>